<gene>
    <name evidence="2" type="primary">ORF2011</name>
</gene>
<protein>
    <submittedName>
        <fullName evidence="2">Uncharacterized protein</fullName>
    </submittedName>
</protein>
<evidence type="ECO:0000256" key="1">
    <source>
        <dbReference type="SAM" id="MobiDB-lite"/>
    </source>
</evidence>
<feature type="region of interest" description="Disordered" evidence="1">
    <location>
        <begin position="20"/>
        <end position="99"/>
    </location>
</feature>
<feature type="compositionally biased region" description="Basic and acidic residues" evidence="1">
    <location>
        <begin position="42"/>
        <end position="60"/>
    </location>
</feature>
<feature type="compositionally biased region" description="Low complexity" evidence="1">
    <location>
        <begin position="70"/>
        <end position="87"/>
    </location>
</feature>
<proteinExistence type="predicted"/>
<feature type="non-terminal residue" evidence="2">
    <location>
        <position position="1"/>
    </location>
</feature>
<evidence type="ECO:0000313" key="2">
    <source>
        <dbReference type="EMBL" id="CEK47704.1"/>
    </source>
</evidence>
<name>A0A0B6XUX0_9EUPU</name>
<feature type="compositionally biased region" description="Basic residues" evidence="1">
    <location>
        <begin position="20"/>
        <end position="40"/>
    </location>
</feature>
<sequence length="99" mass="11287">KRKIRLEKEDSSLVVTRISTRKSVTKKSKKPIIHSPKMVHKNLPDRKQNELSQTEKDVKKKSIIRRRKSSSLLSPVGKKVSSESSVSIHKRSLEAQSSL</sequence>
<organism evidence="2">
    <name type="scientific">Arion vulgaris</name>
    <dbReference type="NCBI Taxonomy" id="1028688"/>
    <lineage>
        <taxon>Eukaryota</taxon>
        <taxon>Metazoa</taxon>
        <taxon>Spiralia</taxon>
        <taxon>Lophotrochozoa</taxon>
        <taxon>Mollusca</taxon>
        <taxon>Gastropoda</taxon>
        <taxon>Heterobranchia</taxon>
        <taxon>Euthyneura</taxon>
        <taxon>Panpulmonata</taxon>
        <taxon>Eupulmonata</taxon>
        <taxon>Stylommatophora</taxon>
        <taxon>Helicina</taxon>
        <taxon>Arionoidea</taxon>
        <taxon>Arionidae</taxon>
        <taxon>Arion</taxon>
    </lineage>
</organism>
<dbReference type="AlphaFoldDB" id="A0A0B6XUX0"/>
<dbReference type="EMBL" id="HACG01000839">
    <property type="protein sequence ID" value="CEK47704.1"/>
    <property type="molecule type" value="Transcribed_RNA"/>
</dbReference>
<reference evidence="2" key="1">
    <citation type="submission" date="2014-12" db="EMBL/GenBank/DDBJ databases">
        <title>Insight into the proteome of Arion vulgaris.</title>
        <authorList>
            <person name="Aradska J."/>
            <person name="Bulat T."/>
            <person name="Smidak R."/>
            <person name="Sarate P."/>
            <person name="Gangsoo J."/>
            <person name="Sialana F."/>
            <person name="Bilban M."/>
            <person name="Lubec G."/>
        </authorList>
    </citation>
    <scope>NUCLEOTIDE SEQUENCE</scope>
    <source>
        <tissue evidence="2">Skin</tissue>
    </source>
</reference>
<feature type="non-terminal residue" evidence="2">
    <location>
        <position position="99"/>
    </location>
</feature>
<accession>A0A0B6XUX0</accession>